<organism evidence="13 14">
    <name type="scientific">Candidatus Sungbacteria bacterium RIFCSPLOWO2_01_FULL_47_10</name>
    <dbReference type="NCBI Taxonomy" id="1802276"/>
    <lineage>
        <taxon>Bacteria</taxon>
        <taxon>Candidatus Sungiibacteriota</taxon>
    </lineage>
</organism>
<keyword evidence="8" id="KW-0472">Membrane</keyword>
<evidence type="ECO:0000256" key="10">
    <source>
        <dbReference type="ARBA" id="ARBA00023310"/>
    </source>
</evidence>
<evidence type="ECO:0000256" key="11">
    <source>
        <dbReference type="ARBA" id="ARBA00026013"/>
    </source>
</evidence>
<comment type="caution">
    <text evidence="13">The sequence shown here is derived from an EMBL/GenBank/DDBJ whole genome shotgun (WGS) entry which is preliminary data.</text>
</comment>
<keyword evidence="4" id="KW-0547">Nucleotide-binding</keyword>
<name>A0A1G2L1K0_9BACT</name>
<dbReference type="GO" id="GO:0046933">
    <property type="term" value="F:proton-transporting ATP synthase activity, rotational mechanism"/>
    <property type="evidence" value="ECO:0007669"/>
    <property type="project" value="InterPro"/>
</dbReference>
<evidence type="ECO:0000256" key="5">
    <source>
        <dbReference type="ARBA" id="ARBA00022781"/>
    </source>
</evidence>
<keyword evidence="9" id="KW-0139">CF(1)</keyword>
<sequence>MIFDFKEYLNRTGEIGFVSKTVSSLIFVEGLPGATLHEVVVFESGDIGEVIALSSSVVSVLSFSKDPVRVGMRVARIGKNLQIPVGERLFGKVINPLGRSIDPGRPVPSGTEFRAIRKSPPGIIDRAIISEQCETGMALIDLLMPIGKGQRELVLGDQKTGKSMVLMRTLLSQVTQGAVGIYAVIGKGKIAIKQVEETLTNFGILDRVITVVTSADDGPGMMYATPYSAMTIAEYFRDVGRNVVLVLDDLSTHARIVREIALLGKRFPGRNSYPGDIFYTHASLLERAGNFSGKNGPVSITCLPVAETVQGDMTGYIITNLMSMTDGHLYFDHLLFAEGRRPAVDVFLSVTRVGRQTQTPLRLEIGRTVIPFLRKAADFRNFASFGSELGPHIKDVLEKEERLNEFFDQTVYHTIPGNLQLILFGFAWGEIWRGKTRMEVRIEIQKLVYSYASDVALRKRMDAYISRCDSIESLLTGLQQFDFSKK</sequence>
<evidence type="ECO:0000256" key="4">
    <source>
        <dbReference type="ARBA" id="ARBA00022741"/>
    </source>
</evidence>
<dbReference type="PANTHER" id="PTHR48082:SF2">
    <property type="entry name" value="ATP SYNTHASE SUBUNIT ALPHA, MITOCHONDRIAL"/>
    <property type="match status" value="1"/>
</dbReference>
<comment type="similarity">
    <text evidence="2">Belongs to the ATPase alpha/beta chains family.</text>
</comment>
<evidence type="ECO:0000256" key="8">
    <source>
        <dbReference type="ARBA" id="ARBA00023136"/>
    </source>
</evidence>
<dbReference type="InterPro" id="IPR000194">
    <property type="entry name" value="ATPase_F1/V1/A1_a/bsu_nucl-bd"/>
</dbReference>
<comment type="subunit">
    <text evidence="11">F-type ATPases have 2 components, CF(1) - the catalytic core - and CF(0) - the membrane proton channel. CF(1) has five subunits: alpha(3), beta(3), gamma(1), delta(1), epsilon(1). CF(0) has four main subunits: a(1), b(1), b'(1) and c(9-12).</text>
</comment>
<keyword evidence="3" id="KW-0813">Transport</keyword>
<evidence type="ECO:0000256" key="7">
    <source>
        <dbReference type="ARBA" id="ARBA00023065"/>
    </source>
</evidence>
<evidence type="ECO:0000259" key="12">
    <source>
        <dbReference type="Pfam" id="PF00006"/>
    </source>
</evidence>
<evidence type="ECO:0000256" key="2">
    <source>
        <dbReference type="ARBA" id="ARBA00008936"/>
    </source>
</evidence>
<evidence type="ECO:0000313" key="14">
    <source>
        <dbReference type="Proteomes" id="UP000177982"/>
    </source>
</evidence>
<dbReference type="InterPro" id="IPR027417">
    <property type="entry name" value="P-loop_NTPase"/>
</dbReference>
<dbReference type="GO" id="GO:0045259">
    <property type="term" value="C:proton-transporting ATP synthase complex"/>
    <property type="evidence" value="ECO:0007669"/>
    <property type="project" value="UniProtKB-KW"/>
</dbReference>
<dbReference type="AlphaFoldDB" id="A0A1G2L1K0"/>
<dbReference type="EMBL" id="MHQO01000048">
    <property type="protein sequence ID" value="OHA05576.1"/>
    <property type="molecule type" value="Genomic_DNA"/>
</dbReference>
<comment type="subcellular location">
    <subcellularLocation>
        <location evidence="1">Membrane</location>
    </subcellularLocation>
</comment>
<evidence type="ECO:0000313" key="13">
    <source>
        <dbReference type="EMBL" id="OHA05576.1"/>
    </source>
</evidence>
<evidence type="ECO:0000256" key="1">
    <source>
        <dbReference type="ARBA" id="ARBA00004370"/>
    </source>
</evidence>
<protein>
    <recommendedName>
        <fullName evidence="12">ATPase F1/V1/A1 complex alpha/beta subunit nucleotide-binding domain-containing protein</fullName>
    </recommendedName>
</protein>
<keyword evidence="7" id="KW-0406">Ion transport</keyword>
<dbReference type="GO" id="GO:0005524">
    <property type="term" value="F:ATP binding"/>
    <property type="evidence" value="ECO:0007669"/>
    <property type="project" value="UniProtKB-KW"/>
</dbReference>
<dbReference type="Proteomes" id="UP000177982">
    <property type="component" value="Unassembled WGS sequence"/>
</dbReference>
<dbReference type="FunFam" id="3.40.50.300:FF:002432">
    <property type="entry name" value="ATP synthase subunit alpha, mitochondrial"/>
    <property type="match status" value="1"/>
</dbReference>
<keyword evidence="10" id="KW-0066">ATP synthesis</keyword>
<gene>
    <name evidence="13" type="ORF">A2934_01865</name>
</gene>
<proteinExistence type="inferred from homology"/>
<feature type="domain" description="ATPase F1/V1/A1 complex alpha/beta subunit nucleotide-binding" evidence="12">
    <location>
        <begin position="136"/>
        <end position="350"/>
    </location>
</feature>
<evidence type="ECO:0000256" key="3">
    <source>
        <dbReference type="ARBA" id="ARBA00022448"/>
    </source>
</evidence>
<dbReference type="Gene3D" id="3.40.50.12240">
    <property type="match status" value="1"/>
</dbReference>
<dbReference type="SUPFAM" id="SSF50615">
    <property type="entry name" value="N-terminal domain of alpha and beta subunits of F1 ATP synthase"/>
    <property type="match status" value="1"/>
</dbReference>
<dbReference type="Pfam" id="PF00006">
    <property type="entry name" value="ATP-synt_ab"/>
    <property type="match status" value="1"/>
</dbReference>
<keyword evidence="5" id="KW-0375">Hydrogen ion transport</keyword>
<keyword evidence="6" id="KW-0067">ATP-binding</keyword>
<accession>A0A1G2L1K0</accession>
<evidence type="ECO:0000256" key="6">
    <source>
        <dbReference type="ARBA" id="ARBA00022840"/>
    </source>
</evidence>
<dbReference type="InterPro" id="IPR036121">
    <property type="entry name" value="ATPase_F1/V1/A1_a/bsu_N_sf"/>
</dbReference>
<dbReference type="GO" id="GO:0043531">
    <property type="term" value="F:ADP binding"/>
    <property type="evidence" value="ECO:0007669"/>
    <property type="project" value="TreeGrafter"/>
</dbReference>
<reference evidence="13 14" key="1">
    <citation type="journal article" date="2016" name="Nat. Commun.">
        <title>Thousands of microbial genomes shed light on interconnected biogeochemical processes in an aquifer system.</title>
        <authorList>
            <person name="Anantharaman K."/>
            <person name="Brown C.T."/>
            <person name="Hug L.A."/>
            <person name="Sharon I."/>
            <person name="Castelle C.J."/>
            <person name="Probst A.J."/>
            <person name="Thomas B.C."/>
            <person name="Singh A."/>
            <person name="Wilkins M.J."/>
            <person name="Karaoz U."/>
            <person name="Brodie E.L."/>
            <person name="Williams K.H."/>
            <person name="Hubbard S.S."/>
            <person name="Banfield J.F."/>
        </authorList>
    </citation>
    <scope>NUCLEOTIDE SEQUENCE [LARGE SCALE GENOMIC DNA]</scope>
</reference>
<dbReference type="PANTHER" id="PTHR48082">
    <property type="entry name" value="ATP SYNTHASE SUBUNIT ALPHA, MITOCHONDRIAL"/>
    <property type="match status" value="1"/>
</dbReference>
<dbReference type="SUPFAM" id="SSF52540">
    <property type="entry name" value="P-loop containing nucleoside triphosphate hydrolases"/>
    <property type="match status" value="1"/>
</dbReference>
<dbReference type="InterPro" id="IPR005294">
    <property type="entry name" value="ATP_synth_F1_asu"/>
</dbReference>
<evidence type="ECO:0000256" key="9">
    <source>
        <dbReference type="ARBA" id="ARBA00023196"/>
    </source>
</evidence>